<name>A0ABW1YCZ1_9DEIO</name>
<dbReference type="CDD" id="cd05233">
    <property type="entry name" value="SDR_c"/>
    <property type="match status" value="1"/>
</dbReference>
<evidence type="ECO:0000256" key="1">
    <source>
        <dbReference type="ARBA" id="ARBA00006484"/>
    </source>
</evidence>
<organism evidence="3 4">
    <name type="scientific">Deinococcus lacus</name>
    <dbReference type="NCBI Taxonomy" id="392561"/>
    <lineage>
        <taxon>Bacteria</taxon>
        <taxon>Thermotogati</taxon>
        <taxon>Deinococcota</taxon>
        <taxon>Deinococci</taxon>
        <taxon>Deinococcales</taxon>
        <taxon>Deinococcaceae</taxon>
        <taxon>Deinococcus</taxon>
    </lineage>
</organism>
<dbReference type="Pfam" id="PF00106">
    <property type="entry name" value="adh_short"/>
    <property type="match status" value="1"/>
</dbReference>
<dbReference type="PANTHER" id="PTHR42901:SF1">
    <property type="entry name" value="ALCOHOL DEHYDROGENASE"/>
    <property type="match status" value="1"/>
</dbReference>
<evidence type="ECO:0000313" key="3">
    <source>
        <dbReference type="EMBL" id="MFC6592192.1"/>
    </source>
</evidence>
<protein>
    <submittedName>
        <fullName evidence="3">SDR family NAD(P)-dependent oxidoreductase</fullName>
    </submittedName>
</protein>
<reference evidence="4" key="1">
    <citation type="journal article" date="2019" name="Int. J. Syst. Evol. Microbiol.">
        <title>The Global Catalogue of Microorganisms (GCM) 10K type strain sequencing project: providing services to taxonomists for standard genome sequencing and annotation.</title>
        <authorList>
            <consortium name="The Broad Institute Genomics Platform"/>
            <consortium name="The Broad Institute Genome Sequencing Center for Infectious Disease"/>
            <person name="Wu L."/>
            <person name="Ma J."/>
        </authorList>
    </citation>
    <scope>NUCLEOTIDE SEQUENCE [LARGE SCALE GENOMIC DNA]</scope>
    <source>
        <strain evidence="4">CGMCC 1.15772</strain>
    </source>
</reference>
<gene>
    <name evidence="3" type="ORF">ACFP81_09415</name>
</gene>
<evidence type="ECO:0000313" key="4">
    <source>
        <dbReference type="Proteomes" id="UP001596297"/>
    </source>
</evidence>
<keyword evidence="4" id="KW-1185">Reference proteome</keyword>
<dbReference type="RefSeq" id="WP_380083200.1">
    <property type="nucleotide sequence ID" value="NZ_JBHSWD010000001.1"/>
</dbReference>
<keyword evidence="2" id="KW-0560">Oxidoreductase</keyword>
<sequence>MSDQPTPRPWKDQVVAVTGADRGYGRAIARGLARAGARVILIGRQPEPLATAAGLIEEAGGLAIPLQADVAAPLDWLSAQGRILDIFGALDGIVHLADRRSHPSFNLLTEGEWMELFSANVKSSVAIAQLVQRRLPGAWMIVVGPHQDEKSMPGLTQRGALRGLVEHAAERSFRMHLALPSRASAGDMTLDQPLVGTVLSLGSPELAHLRGLVMEVPMPPLPKRESVTVDLALEGYPADLLI</sequence>
<dbReference type="SUPFAM" id="SSF51735">
    <property type="entry name" value="NAD(P)-binding Rossmann-fold domains"/>
    <property type="match status" value="1"/>
</dbReference>
<dbReference type="EMBL" id="JBHSWD010000001">
    <property type="protein sequence ID" value="MFC6592192.1"/>
    <property type="molecule type" value="Genomic_DNA"/>
</dbReference>
<comment type="caution">
    <text evidence="3">The sequence shown here is derived from an EMBL/GenBank/DDBJ whole genome shotgun (WGS) entry which is preliminary data.</text>
</comment>
<dbReference type="Proteomes" id="UP001596297">
    <property type="component" value="Unassembled WGS sequence"/>
</dbReference>
<accession>A0ABW1YCZ1</accession>
<dbReference type="InterPro" id="IPR036291">
    <property type="entry name" value="NAD(P)-bd_dom_sf"/>
</dbReference>
<dbReference type="Gene3D" id="3.40.50.720">
    <property type="entry name" value="NAD(P)-binding Rossmann-like Domain"/>
    <property type="match status" value="1"/>
</dbReference>
<comment type="similarity">
    <text evidence="1">Belongs to the short-chain dehydrogenases/reductases (SDR) family.</text>
</comment>
<dbReference type="PANTHER" id="PTHR42901">
    <property type="entry name" value="ALCOHOL DEHYDROGENASE"/>
    <property type="match status" value="1"/>
</dbReference>
<dbReference type="InterPro" id="IPR002347">
    <property type="entry name" value="SDR_fam"/>
</dbReference>
<proteinExistence type="inferred from homology"/>
<evidence type="ECO:0000256" key="2">
    <source>
        <dbReference type="ARBA" id="ARBA00023002"/>
    </source>
</evidence>